<dbReference type="PANTHER" id="PTHR34295">
    <property type="entry name" value="BIOTIN TRANSPORTER BIOY"/>
    <property type="match status" value="1"/>
</dbReference>
<comment type="similarity">
    <text evidence="1 2">Belongs to the BioY family.</text>
</comment>
<keyword evidence="3" id="KW-0812">Transmembrane</keyword>
<organism evidence="4 5">
    <name type="scientific">Rhodobaculum claviforme</name>
    <dbReference type="NCBI Taxonomy" id="1549854"/>
    <lineage>
        <taxon>Bacteria</taxon>
        <taxon>Pseudomonadati</taxon>
        <taxon>Pseudomonadota</taxon>
        <taxon>Alphaproteobacteria</taxon>
        <taxon>Rhodobacterales</taxon>
        <taxon>Paracoccaceae</taxon>
        <taxon>Rhodobaculum</taxon>
    </lineage>
</organism>
<reference evidence="4" key="1">
    <citation type="submission" date="2017-05" db="EMBL/GenBank/DDBJ databases">
        <authorList>
            <person name="Imhoff J.F."/>
            <person name="Rahn T."/>
            <person name="Kuenzel S."/>
            <person name="Neulinger S.C."/>
        </authorList>
    </citation>
    <scope>NUCLEOTIDE SEQUENCE</scope>
    <source>
        <strain evidence="4">LMG 28126</strain>
    </source>
</reference>
<gene>
    <name evidence="4" type="ORF">CCR87_01950</name>
</gene>
<proteinExistence type="inferred from homology"/>
<evidence type="ECO:0000313" key="4">
    <source>
        <dbReference type="EMBL" id="MBK5926128.1"/>
    </source>
</evidence>
<feature type="transmembrane region" description="Helical" evidence="3">
    <location>
        <begin position="25"/>
        <end position="43"/>
    </location>
</feature>
<evidence type="ECO:0000256" key="1">
    <source>
        <dbReference type="ARBA" id="ARBA00010692"/>
    </source>
</evidence>
<keyword evidence="2" id="KW-1003">Cell membrane</keyword>
<feature type="transmembrane region" description="Helical" evidence="3">
    <location>
        <begin position="130"/>
        <end position="150"/>
    </location>
</feature>
<dbReference type="Gene3D" id="1.10.1760.20">
    <property type="match status" value="1"/>
</dbReference>
<keyword evidence="3" id="KW-1133">Transmembrane helix</keyword>
<evidence type="ECO:0000256" key="2">
    <source>
        <dbReference type="PIRNR" id="PIRNR016661"/>
    </source>
</evidence>
<comment type="caution">
    <text evidence="4">The sequence shown here is derived from an EMBL/GenBank/DDBJ whole genome shotgun (WGS) entry which is preliminary data.</text>
</comment>
<keyword evidence="2" id="KW-0813">Transport</keyword>
<name>A0A934WI28_9RHOB</name>
<dbReference type="PIRSF" id="PIRSF016661">
    <property type="entry name" value="BioY"/>
    <property type="match status" value="1"/>
</dbReference>
<reference evidence="4" key="2">
    <citation type="journal article" date="2020" name="Microorganisms">
        <title>Osmotic Adaptation and Compatible Solute Biosynthesis of Phototrophic Bacteria as Revealed from Genome Analyses.</title>
        <authorList>
            <person name="Imhoff J.F."/>
            <person name="Rahn T."/>
            <person name="Kunzel S."/>
            <person name="Keller A."/>
            <person name="Neulinger S.C."/>
        </authorList>
    </citation>
    <scope>NUCLEOTIDE SEQUENCE</scope>
    <source>
        <strain evidence="4">LMG 28126</strain>
    </source>
</reference>
<dbReference type="Proteomes" id="UP000706333">
    <property type="component" value="Unassembled WGS sequence"/>
</dbReference>
<dbReference type="RefSeq" id="WP_201155653.1">
    <property type="nucleotide sequence ID" value="NZ_NHSD01000102.1"/>
</dbReference>
<keyword evidence="5" id="KW-1185">Reference proteome</keyword>
<protein>
    <recommendedName>
        <fullName evidence="2">Biotin transporter</fullName>
    </recommendedName>
</protein>
<evidence type="ECO:0000256" key="3">
    <source>
        <dbReference type="SAM" id="Phobius"/>
    </source>
</evidence>
<feature type="transmembrane region" description="Helical" evidence="3">
    <location>
        <begin position="170"/>
        <end position="190"/>
    </location>
</feature>
<dbReference type="PANTHER" id="PTHR34295:SF1">
    <property type="entry name" value="BIOTIN TRANSPORTER BIOY"/>
    <property type="match status" value="1"/>
</dbReference>
<dbReference type="GO" id="GO:0015225">
    <property type="term" value="F:biotin transmembrane transporter activity"/>
    <property type="evidence" value="ECO:0007669"/>
    <property type="project" value="UniProtKB-UniRule"/>
</dbReference>
<sequence length="194" mass="19749">MKDLEVGSVPLAQAVQGHDGLLRKLALVVAGSLLIAASAQVSVPMWPVPMTLQTLAISVLGLTLGARLAAATVAVYLAQGAMGLPVFAGGAAGAAYLVGPTGGFLIGFVAMAWATGWLVERGFGRGGLRLFVAAFIPAVLLFVPGVLWLWAITPLDLQAAVMAGAVPFQIGGLVKSALAALIVAGGWRALRRRA</sequence>
<dbReference type="Pfam" id="PF02632">
    <property type="entry name" value="BioY"/>
    <property type="match status" value="1"/>
</dbReference>
<feature type="transmembrane region" description="Helical" evidence="3">
    <location>
        <begin position="55"/>
        <end position="77"/>
    </location>
</feature>
<keyword evidence="2 3" id="KW-0472">Membrane</keyword>
<accession>A0A934WI28</accession>
<evidence type="ECO:0000313" key="5">
    <source>
        <dbReference type="Proteomes" id="UP000706333"/>
    </source>
</evidence>
<dbReference type="InterPro" id="IPR003784">
    <property type="entry name" value="BioY"/>
</dbReference>
<dbReference type="AlphaFoldDB" id="A0A934WI28"/>
<dbReference type="EMBL" id="NHSD01000102">
    <property type="protein sequence ID" value="MBK5926128.1"/>
    <property type="molecule type" value="Genomic_DNA"/>
</dbReference>
<dbReference type="GO" id="GO:0005886">
    <property type="term" value="C:plasma membrane"/>
    <property type="evidence" value="ECO:0007669"/>
    <property type="project" value="UniProtKB-SubCell"/>
</dbReference>
<comment type="subcellular location">
    <subcellularLocation>
        <location evidence="2">Cell membrane</location>
        <topology evidence="2">Multi-pass membrane protein</topology>
    </subcellularLocation>
</comment>
<feature type="transmembrane region" description="Helical" evidence="3">
    <location>
        <begin position="97"/>
        <end position="118"/>
    </location>
</feature>